<dbReference type="Proteomes" id="UP000695022">
    <property type="component" value="Unplaced"/>
</dbReference>
<sequence length="116" mass="13201">MVIAIRLARHGCTNRPFYHLVAIQHKRARNYEPLEQIGTFDPMPNADNEKLVAVNFERLRYWMSQGARFSKPAARLLGVSGFLPVHPYSYVAALRNTRILEAKTQDQSVEASNDTS</sequence>
<reference evidence="7" key="1">
    <citation type="submission" date="2025-08" db="UniProtKB">
        <authorList>
            <consortium name="RefSeq"/>
        </authorList>
    </citation>
    <scope>IDENTIFICATION</scope>
</reference>
<evidence type="ECO:0000256" key="4">
    <source>
        <dbReference type="ARBA" id="ARBA00035263"/>
    </source>
</evidence>
<gene>
    <name evidence="7" type="primary">LOC106807443</name>
</gene>
<proteinExistence type="inferred from homology"/>
<evidence type="ECO:0000256" key="2">
    <source>
        <dbReference type="ARBA" id="ARBA00022980"/>
    </source>
</evidence>
<evidence type="ECO:0000256" key="3">
    <source>
        <dbReference type="ARBA" id="ARBA00023274"/>
    </source>
</evidence>
<accession>A0ABM1DZ87</accession>
<name>A0ABM1DZ87_PRICU</name>
<dbReference type="NCBIfam" id="TIGR00002">
    <property type="entry name" value="S16"/>
    <property type="match status" value="1"/>
</dbReference>
<dbReference type="RefSeq" id="XP_014665258.1">
    <property type="nucleotide sequence ID" value="XM_014809772.1"/>
</dbReference>
<dbReference type="GO" id="GO:0005840">
    <property type="term" value="C:ribosome"/>
    <property type="evidence" value="ECO:0007669"/>
    <property type="project" value="UniProtKB-KW"/>
</dbReference>
<evidence type="ECO:0000256" key="5">
    <source>
        <dbReference type="ARBA" id="ARBA00035438"/>
    </source>
</evidence>
<dbReference type="SUPFAM" id="SSF54565">
    <property type="entry name" value="Ribosomal protein S16"/>
    <property type="match status" value="1"/>
</dbReference>
<evidence type="ECO:0000256" key="1">
    <source>
        <dbReference type="ARBA" id="ARBA00006668"/>
    </source>
</evidence>
<evidence type="ECO:0000313" key="7">
    <source>
        <dbReference type="RefSeq" id="XP_014665258.1"/>
    </source>
</evidence>
<keyword evidence="6" id="KW-1185">Reference proteome</keyword>
<protein>
    <recommendedName>
        <fullName evidence="4">Small ribosomal subunit protein bS16m</fullName>
    </recommendedName>
    <alternativeName>
        <fullName evidence="5">28S ribosomal protein S16, mitochondrial</fullName>
    </alternativeName>
</protein>
<evidence type="ECO:0000313" key="6">
    <source>
        <dbReference type="Proteomes" id="UP000695022"/>
    </source>
</evidence>
<dbReference type="GeneID" id="106807443"/>
<dbReference type="HAMAP" id="MF_00385">
    <property type="entry name" value="Ribosomal_bS16"/>
    <property type="match status" value="1"/>
</dbReference>
<dbReference type="InterPro" id="IPR000307">
    <property type="entry name" value="Ribosomal_bS16"/>
</dbReference>
<dbReference type="PANTHER" id="PTHR12919:SF20">
    <property type="entry name" value="SMALL RIBOSOMAL SUBUNIT PROTEIN BS16M"/>
    <property type="match status" value="1"/>
</dbReference>
<dbReference type="Gene3D" id="3.30.1320.10">
    <property type="match status" value="1"/>
</dbReference>
<keyword evidence="3" id="KW-0687">Ribonucleoprotein</keyword>
<comment type="similarity">
    <text evidence="1">Belongs to the bacterial ribosomal protein bS16 family.</text>
</comment>
<dbReference type="Pfam" id="PF00886">
    <property type="entry name" value="Ribosomal_S16"/>
    <property type="match status" value="1"/>
</dbReference>
<dbReference type="InterPro" id="IPR023803">
    <property type="entry name" value="Ribosomal_bS16_dom_sf"/>
</dbReference>
<dbReference type="PANTHER" id="PTHR12919">
    <property type="entry name" value="30S RIBOSOMAL PROTEIN S16"/>
    <property type="match status" value="1"/>
</dbReference>
<organism evidence="6 7">
    <name type="scientific">Priapulus caudatus</name>
    <name type="common">Priapulid worm</name>
    <dbReference type="NCBI Taxonomy" id="37621"/>
    <lineage>
        <taxon>Eukaryota</taxon>
        <taxon>Metazoa</taxon>
        <taxon>Ecdysozoa</taxon>
        <taxon>Scalidophora</taxon>
        <taxon>Priapulida</taxon>
        <taxon>Priapulimorpha</taxon>
        <taxon>Priapulimorphida</taxon>
        <taxon>Priapulidae</taxon>
        <taxon>Priapulus</taxon>
    </lineage>
</organism>
<keyword evidence="2 7" id="KW-0689">Ribosomal protein</keyword>